<name>A0A0C9X8X1_9AGAR</name>
<dbReference type="Proteomes" id="UP000054477">
    <property type="component" value="Unassembled WGS sequence"/>
</dbReference>
<dbReference type="EMBL" id="KN838884">
    <property type="protein sequence ID" value="KIJ92792.1"/>
    <property type="molecule type" value="Genomic_DNA"/>
</dbReference>
<evidence type="ECO:0000313" key="1">
    <source>
        <dbReference type="EMBL" id="KIJ92792.1"/>
    </source>
</evidence>
<gene>
    <name evidence="1" type="ORF">K443DRAFT_685048</name>
</gene>
<dbReference type="HOGENOM" id="CLU_2740430_0_0_1"/>
<reference evidence="2" key="2">
    <citation type="submission" date="2015-01" db="EMBL/GenBank/DDBJ databases">
        <title>Evolutionary Origins and Diversification of the Mycorrhizal Mutualists.</title>
        <authorList>
            <consortium name="DOE Joint Genome Institute"/>
            <consortium name="Mycorrhizal Genomics Consortium"/>
            <person name="Kohler A."/>
            <person name="Kuo A."/>
            <person name="Nagy L.G."/>
            <person name="Floudas D."/>
            <person name="Copeland A."/>
            <person name="Barry K.W."/>
            <person name="Cichocki N."/>
            <person name="Veneault-Fourrey C."/>
            <person name="LaButti K."/>
            <person name="Lindquist E.A."/>
            <person name="Lipzen A."/>
            <person name="Lundell T."/>
            <person name="Morin E."/>
            <person name="Murat C."/>
            <person name="Riley R."/>
            <person name="Ohm R."/>
            <person name="Sun H."/>
            <person name="Tunlid A."/>
            <person name="Henrissat B."/>
            <person name="Grigoriev I.V."/>
            <person name="Hibbett D.S."/>
            <person name="Martin F."/>
        </authorList>
    </citation>
    <scope>NUCLEOTIDE SEQUENCE [LARGE SCALE GENOMIC DNA]</scope>
    <source>
        <strain evidence="2">LaAM-08-1</strain>
    </source>
</reference>
<reference evidence="1 2" key="1">
    <citation type="submission" date="2014-04" db="EMBL/GenBank/DDBJ databases">
        <authorList>
            <consortium name="DOE Joint Genome Institute"/>
            <person name="Kuo A."/>
            <person name="Kohler A."/>
            <person name="Nagy L.G."/>
            <person name="Floudas D."/>
            <person name="Copeland A."/>
            <person name="Barry K.W."/>
            <person name="Cichocki N."/>
            <person name="Veneault-Fourrey C."/>
            <person name="LaButti K."/>
            <person name="Lindquist E.A."/>
            <person name="Lipzen A."/>
            <person name="Lundell T."/>
            <person name="Morin E."/>
            <person name="Murat C."/>
            <person name="Sun H."/>
            <person name="Tunlid A."/>
            <person name="Henrissat B."/>
            <person name="Grigoriev I.V."/>
            <person name="Hibbett D.S."/>
            <person name="Martin F."/>
            <person name="Nordberg H.P."/>
            <person name="Cantor M.N."/>
            <person name="Hua S.X."/>
        </authorList>
    </citation>
    <scope>NUCLEOTIDE SEQUENCE [LARGE SCALE GENOMIC DNA]</scope>
    <source>
        <strain evidence="1 2">LaAM-08-1</strain>
    </source>
</reference>
<sequence length="71" mass="8004">MWDINPILASSRPIFNALLWVRADGCLMADLYEIPVPLAHHSLVSSYHPVLQYIIHISGHLIAPLVKFISK</sequence>
<evidence type="ECO:0000313" key="2">
    <source>
        <dbReference type="Proteomes" id="UP000054477"/>
    </source>
</evidence>
<accession>A0A0C9X8X1</accession>
<keyword evidence="2" id="KW-1185">Reference proteome</keyword>
<dbReference type="AlphaFoldDB" id="A0A0C9X8X1"/>
<protein>
    <submittedName>
        <fullName evidence="1">Uncharacterized protein</fullName>
    </submittedName>
</protein>
<proteinExistence type="predicted"/>
<organism evidence="1 2">
    <name type="scientific">Laccaria amethystina LaAM-08-1</name>
    <dbReference type="NCBI Taxonomy" id="1095629"/>
    <lineage>
        <taxon>Eukaryota</taxon>
        <taxon>Fungi</taxon>
        <taxon>Dikarya</taxon>
        <taxon>Basidiomycota</taxon>
        <taxon>Agaricomycotina</taxon>
        <taxon>Agaricomycetes</taxon>
        <taxon>Agaricomycetidae</taxon>
        <taxon>Agaricales</taxon>
        <taxon>Agaricineae</taxon>
        <taxon>Hydnangiaceae</taxon>
        <taxon>Laccaria</taxon>
    </lineage>
</organism>